<dbReference type="Pfam" id="PF13489">
    <property type="entry name" value="Methyltransf_23"/>
    <property type="match status" value="1"/>
</dbReference>
<feature type="transmembrane region" description="Helical" evidence="1">
    <location>
        <begin position="17"/>
        <end position="37"/>
    </location>
</feature>
<evidence type="ECO:0000256" key="1">
    <source>
        <dbReference type="SAM" id="Phobius"/>
    </source>
</evidence>
<dbReference type="CDD" id="cd02440">
    <property type="entry name" value="AdoMet_MTases"/>
    <property type="match status" value="1"/>
</dbReference>
<reference evidence="2 3" key="1">
    <citation type="submission" date="2019-04" db="EMBL/GenBank/DDBJ databases">
        <title>High contiguity whole genome sequence and gene annotation resource for two Venturia nashicola isolates.</title>
        <authorList>
            <person name="Prokchorchik M."/>
            <person name="Won K."/>
            <person name="Lee Y."/>
            <person name="Choi E.D."/>
            <person name="Segonzac C."/>
            <person name="Sohn K.H."/>
        </authorList>
    </citation>
    <scope>NUCLEOTIDE SEQUENCE [LARGE SCALE GENOMIC DNA]</scope>
    <source>
        <strain evidence="2 3">PRI2</strain>
    </source>
</reference>
<dbReference type="STRING" id="86259.A0A4Z1P6Y5"/>
<name>A0A4Z1P6Y5_9PEZI</name>
<organism evidence="2 3">
    <name type="scientific">Venturia nashicola</name>
    <dbReference type="NCBI Taxonomy" id="86259"/>
    <lineage>
        <taxon>Eukaryota</taxon>
        <taxon>Fungi</taxon>
        <taxon>Dikarya</taxon>
        <taxon>Ascomycota</taxon>
        <taxon>Pezizomycotina</taxon>
        <taxon>Dothideomycetes</taxon>
        <taxon>Pleosporomycetidae</taxon>
        <taxon>Venturiales</taxon>
        <taxon>Venturiaceae</taxon>
        <taxon>Venturia</taxon>
    </lineage>
</organism>
<gene>
    <name evidence="2" type="ORF">E6O75_ATG04102</name>
</gene>
<dbReference type="GO" id="GO:0008168">
    <property type="term" value="F:methyltransferase activity"/>
    <property type="evidence" value="ECO:0007669"/>
    <property type="project" value="UniProtKB-KW"/>
</dbReference>
<sequence>MSLLQNLPFVGDPFSKVLFAALLLLLFVSFVFLFSFVEAPKFLSLPETVISYTKFFYACFLKPHSGDGSGNQQDALESFYKAQATAYDATRSRLLHGRENMLGLVAAQLKMKVDELKPKTKPVWIDIGGGTGWNIEQMAAFLPVNEYFRAVYLVDLSPSLCEIAKARFARLGWNNVYVVCQDARYFNLEQYEADAVVSKSVVPKRKDCYDSNNSVVKVGADLLTMSYALSMIPEFYPVVDSLSALLHDNGVIGVIDFYVQSQVDYRNRNYTGGMVDRHCSFWSRTFWRSWFDIDRVSLEGARRDYLEYRFGTRLSINARNHLFGVRIPYYIWVGCSKNTSTMQEKIDRVDAAVTESPFIAALDSQAQTALKRSDSFESRSKAYESAVINLAGKLPLPCFWYQNHHWRIYYDDKLAKHTQFKDEYIYAFTWEDSRVDSRILKITSDDVILAITSAGDNILHYAAERPKRIHAIDLNPAQNHLLELKLAAFTALPYSDVWALFGEGRHPNFREILINKLSVHMSSQSFQYWLSNGQSVFGKQGLYYTGGSRHALLLIRRLFKILNLESEVDRMCEAQTLNEQKEIWQRSIRKVLLSRLLSWTVISSEKWLWKALGVPKQQRDVIEVDYQNQADAGKEVSAYSKQYGHAIWEYVVNTLDPVVNHTLMREDNHYYLLCLQGKYSRRSHPEYLKPTAFPKLSTPGAFESLRIHTDEINEVVARLSPGTLTIAVVMDSMDWFDPEGEEAGRQIVALNKALAMKGRVLLRSAGLEPWYLKKFAENGFSNKAVGQRLPGTCIDRVNMYASCWICTKVKEITEVEVPESLMADFSIGESALDLVD</sequence>
<accession>A0A4Z1P6Y5</accession>
<dbReference type="Gene3D" id="3.40.50.150">
    <property type="entry name" value="Vaccinia Virus protein VP39"/>
    <property type="match status" value="1"/>
</dbReference>
<keyword evidence="1" id="KW-0472">Membrane</keyword>
<keyword evidence="1" id="KW-0812">Transmembrane</keyword>
<dbReference type="AlphaFoldDB" id="A0A4Z1P6Y5"/>
<comment type="caution">
    <text evidence="2">The sequence shown here is derived from an EMBL/GenBank/DDBJ whole genome shotgun (WGS) entry which is preliminary data.</text>
</comment>
<evidence type="ECO:0000313" key="3">
    <source>
        <dbReference type="Proteomes" id="UP000298493"/>
    </source>
</evidence>
<keyword evidence="2" id="KW-0808">Transferase</keyword>
<dbReference type="Pfam" id="PF11899">
    <property type="entry name" value="DUF3419"/>
    <property type="match status" value="1"/>
</dbReference>
<dbReference type="InterPro" id="IPR029063">
    <property type="entry name" value="SAM-dependent_MTases_sf"/>
</dbReference>
<protein>
    <submittedName>
        <fullName evidence="2">S-adenosyl-L-methionine-dependent methyltransferase</fullName>
    </submittedName>
</protein>
<dbReference type="Proteomes" id="UP000298493">
    <property type="component" value="Unassembled WGS sequence"/>
</dbReference>
<proteinExistence type="predicted"/>
<dbReference type="PANTHER" id="PTHR47473">
    <property type="entry name" value="BTA1P"/>
    <property type="match status" value="1"/>
</dbReference>
<dbReference type="GO" id="GO:0032259">
    <property type="term" value="P:methylation"/>
    <property type="evidence" value="ECO:0007669"/>
    <property type="project" value="UniProtKB-KW"/>
</dbReference>
<dbReference type="InterPro" id="IPR021829">
    <property type="entry name" value="DUF3419"/>
</dbReference>
<evidence type="ECO:0000313" key="2">
    <source>
        <dbReference type="EMBL" id="TID24897.1"/>
    </source>
</evidence>
<keyword evidence="1" id="KW-1133">Transmembrane helix</keyword>
<keyword evidence="2" id="KW-0489">Methyltransferase</keyword>
<keyword evidence="3" id="KW-1185">Reference proteome</keyword>
<dbReference type="PANTHER" id="PTHR47473:SF1">
    <property type="entry name" value="METHYLTRANSFERASE DOMAIN-CONTAINING PROTEIN"/>
    <property type="match status" value="1"/>
</dbReference>
<dbReference type="EMBL" id="SNSC02000004">
    <property type="protein sequence ID" value="TID24897.1"/>
    <property type="molecule type" value="Genomic_DNA"/>
</dbReference>
<dbReference type="SUPFAM" id="SSF53335">
    <property type="entry name" value="S-adenosyl-L-methionine-dependent methyltransferases"/>
    <property type="match status" value="1"/>
</dbReference>